<reference evidence="4" key="3">
    <citation type="submission" date="2020-05" db="UniProtKB">
        <authorList>
            <consortium name="Ensembl"/>
        </authorList>
    </citation>
    <scope>IDENTIFICATION</scope>
</reference>
<dbReference type="InterPro" id="IPR029063">
    <property type="entry name" value="SAM-dependent_MTases_sf"/>
</dbReference>
<dbReference type="InParanoid" id="B7ZSY3"/>
<evidence type="ECO:0000256" key="2">
    <source>
        <dbReference type="ARBA" id="ARBA00040746"/>
    </source>
</evidence>
<dbReference type="Pfam" id="PF06080">
    <property type="entry name" value="DUF938"/>
    <property type="match status" value="1"/>
</dbReference>
<evidence type="ECO:0000313" key="3">
    <source>
        <dbReference type="EMBL" id="AAI70683.1"/>
    </source>
</evidence>
<reference evidence="4" key="2">
    <citation type="journal article" date="2010" name="Science">
        <title>The genome of the Western clawed frog Xenopus tropicalis.</title>
        <authorList>
            <person name="Hellsten U."/>
            <person name="Harland R.M."/>
            <person name="Gilchrist M.J."/>
            <person name="Hendrix D."/>
            <person name="Jurka J."/>
            <person name="Kapitonov V."/>
            <person name="Ovcharenko I."/>
            <person name="Putnam N.H."/>
            <person name="Shu S."/>
            <person name="Taher L."/>
            <person name="Blitz I.L."/>
            <person name="Blumberg B."/>
            <person name="Dichmann D.S."/>
            <person name="Dubchak I."/>
            <person name="Amaya E."/>
            <person name="Detter J.C."/>
            <person name="Fletcher R."/>
            <person name="Gerhard D.S."/>
            <person name="Goodstein D."/>
            <person name="Graves T."/>
            <person name="Grigoriev I.V."/>
            <person name="Grimwood J."/>
            <person name="Kawashima T."/>
            <person name="Lindquist E."/>
            <person name="Lucas S.M."/>
            <person name="Mead P.E."/>
            <person name="Mitros T."/>
            <person name="Ogino H."/>
            <person name="Ohta Y."/>
            <person name="Poliakov A.V."/>
            <person name="Pollet N."/>
            <person name="Robert J."/>
            <person name="Salamov A."/>
            <person name="Sater A.K."/>
            <person name="Schmutz J."/>
            <person name="Terry A."/>
            <person name="Vize P.D."/>
            <person name="Warren W.C."/>
            <person name="Wells D."/>
            <person name="Wills A."/>
            <person name="Wilson R.K."/>
            <person name="Zimmerman L.B."/>
            <person name="Zorn A.M."/>
            <person name="Grainger R."/>
            <person name="Grammer T."/>
            <person name="Khokha M.K."/>
            <person name="Richardson P.M."/>
            <person name="Rokhsar D.S."/>
        </authorList>
    </citation>
    <scope>NUCLEOTIDE SEQUENCE [LARGE SCALE GENOMIC DNA]</scope>
    <source>
        <strain evidence="4">Nigerian</strain>
    </source>
</reference>
<accession>B7ZSY3</accession>
<dbReference type="EMBL" id="BC170683">
    <property type="protein sequence ID" value="AAI70683.1"/>
    <property type="molecule type" value="mRNA"/>
</dbReference>
<dbReference type="InterPro" id="IPR010342">
    <property type="entry name" value="DUF938"/>
</dbReference>
<proteinExistence type="evidence at transcript level"/>
<name>B7ZSY3_XENTR</name>
<accession>A0A6I8SZ34</accession>
<dbReference type="AlphaFoldDB" id="B7ZSY3"/>
<dbReference type="Gene3D" id="3.40.50.150">
    <property type="entry name" value="Vaccinia Virus protein VP39"/>
    <property type="match status" value="1"/>
</dbReference>
<reference evidence="3" key="1">
    <citation type="submission" date="2008-11" db="EMBL/GenBank/DDBJ databases">
        <authorList>
            <consortium name="NIH - Xenopus Gene Collection (XGC) project"/>
        </authorList>
    </citation>
    <scope>NUCLEOTIDE SEQUENCE [LARGE SCALE MRNA]</scope>
    <source>
        <tissue evidence="3">Neurula</tissue>
    </source>
</reference>
<dbReference type="PANTHER" id="PTHR20974:SF2">
    <property type="entry name" value="METHYLTRANSFERASE-LIKE 26"/>
    <property type="match status" value="1"/>
</dbReference>
<dbReference type="PANTHER" id="PTHR20974">
    <property type="entry name" value="UPF0585 PROTEIN CG18661"/>
    <property type="match status" value="1"/>
</dbReference>
<protein>
    <recommendedName>
        <fullName evidence="2">Methyltransferase-like 26</fullName>
    </recommendedName>
</protein>
<organism evidence="3">
    <name type="scientific">Xenopus tropicalis</name>
    <name type="common">Western clawed frog</name>
    <name type="synonym">Silurana tropicalis</name>
    <dbReference type="NCBI Taxonomy" id="8364"/>
    <lineage>
        <taxon>Eukaryota</taxon>
        <taxon>Metazoa</taxon>
        <taxon>Chordata</taxon>
        <taxon>Craniata</taxon>
        <taxon>Vertebrata</taxon>
        <taxon>Euteleostomi</taxon>
        <taxon>Amphibia</taxon>
        <taxon>Batrachia</taxon>
        <taxon>Anura</taxon>
        <taxon>Pipoidea</taxon>
        <taxon>Pipidae</taxon>
        <taxon>Xenopodinae</taxon>
        <taxon>Xenopus</taxon>
        <taxon>Silurana</taxon>
    </lineage>
</organism>
<dbReference type="Bgee" id="ENSXETG00000034718">
    <property type="expression patterns" value="Expressed in neurula embryo and 12 other cell types or tissues"/>
</dbReference>
<evidence type="ECO:0000313" key="4">
    <source>
        <dbReference type="Ensembl" id="ENSXETP00000100763"/>
    </source>
</evidence>
<dbReference type="SUPFAM" id="SSF53335">
    <property type="entry name" value="S-adenosyl-L-methionine-dependent methyltransferases"/>
    <property type="match status" value="1"/>
</dbReference>
<gene>
    <name evidence="3" type="primary">LOC496705</name>
</gene>
<comment type="similarity">
    <text evidence="1">Belongs to the UPF0585 family.</text>
</comment>
<sequence length="253" mass="27731">MLGCAFSAHHRGNLSLAIRLLQPFHRLGRALPPHLALLSSSPGCRAAKKKMLVAAAADRNKGPILEVLQQYVDPAAPKVRALEVASGTGQHCAHFAQALPNLHLVPSELDPHSRQSISAYISHWSLSNVEQPRTLDSSKSWETWGFSPNSLHLIICINMIHITEPSCTQGLFKGAGHLLMPGGVLFTYGPYSVNGILTPQSNVDFNISLKRRNPAWGIWDTSDLQNLATTCGMSLERMVDMPANNKCLIFRKK</sequence>
<dbReference type="Ensembl" id="ENSXETT00000073525">
    <property type="protein sequence ID" value="ENSXETP00000100763"/>
    <property type="gene ID" value="ENSXETG00000034718"/>
</dbReference>
<dbReference type="GeneTree" id="ENSGT00390000010750"/>
<evidence type="ECO:0000256" key="1">
    <source>
        <dbReference type="ARBA" id="ARBA00008308"/>
    </source>
</evidence>
<dbReference type="FunCoup" id="B7ZSY3">
    <property type="interactions" value="260"/>
</dbReference>
<dbReference type="EMBL" id="BC171079">
    <property type="protein sequence ID" value="AAI71079.1"/>
    <property type="molecule type" value="mRNA"/>
</dbReference>